<dbReference type="Gene3D" id="2.160.10.10">
    <property type="entry name" value="Hexapeptide repeat proteins"/>
    <property type="match status" value="1"/>
</dbReference>
<gene>
    <name evidence="12" type="ORF">NQ314_016645</name>
</gene>
<keyword evidence="6 9" id="KW-0548">Nucleotidyltransferase</keyword>
<keyword evidence="13" id="KW-1185">Reference proteome</keyword>
<dbReference type="InterPro" id="IPR002618">
    <property type="entry name" value="UDPGP_fam"/>
</dbReference>
<dbReference type="AlphaFoldDB" id="A0AAV8WWA1"/>
<feature type="binding site" evidence="11">
    <location>
        <position position="123"/>
    </location>
    <ligand>
        <name>UTP</name>
        <dbReference type="ChEBI" id="CHEBI:46398"/>
    </ligand>
</feature>
<dbReference type="Pfam" id="PF01704">
    <property type="entry name" value="UDPGP"/>
    <property type="match status" value="1"/>
</dbReference>
<evidence type="ECO:0000256" key="1">
    <source>
        <dbReference type="ARBA" id="ARBA00010401"/>
    </source>
</evidence>
<evidence type="ECO:0000256" key="7">
    <source>
        <dbReference type="ARBA" id="ARBA00023579"/>
    </source>
</evidence>
<dbReference type="GO" id="GO:0006011">
    <property type="term" value="P:UDP-alpha-D-glucose metabolic process"/>
    <property type="evidence" value="ECO:0007669"/>
    <property type="project" value="UniProtKB-UniRule"/>
</dbReference>
<dbReference type="CDD" id="cd00897">
    <property type="entry name" value="UGPase_euk"/>
    <property type="match status" value="1"/>
</dbReference>
<feature type="binding site" evidence="11">
    <location>
        <position position="248"/>
    </location>
    <ligand>
        <name>UTP</name>
        <dbReference type="ChEBI" id="CHEBI:46398"/>
    </ligand>
</feature>
<dbReference type="Proteomes" id="UP001162156">
    <property type="component" value="Unassembled WGS sequence"/>
</dbReference>
<comment type="caution">
    <text evidence="12">The sequence shown here is derived from an EMBL/GenBank/DDBJ whole genome shotgun (WGS) entry which is preliminary data.</text>
</comment>
<evidence type="ECO:0000313" key="13">
    <source>
        <dbReference type="Proteomes" id="UP001162156"/>
    </source>
</evidence>
<comment type="catalytic activity">
    <reaction evidence="8">
        <text>alpha-D-glucose 1-phosphate + UTP + H(+) = UDP-alpha-D-glucose + diphosphate</text>
        <dbReference type="Rhea" id="RHEA:19889"/>
        <dbReference type="ChEBI" id="CHEBI:15378"/>
        <dbReference type="ChEBI" id="CHEBI:33019"/>
        <dbReference type="ChEBI" id="CHEBI:46398"/>
        <dbReference type="ChEBI" id="CHEBI:58601"/>
        <dbReference type="ChEBI" id="CHEBI:58885"/>
        <dbReference type="EC" id="2.7.7.9"/>
    </reaction>
    <physiologicalReaction direction="left-to-right" evidence="8">
        <dbReference type="Rhea" id="RHEA:19890"/>
    </physiologicalReaction>
</comment>
<dbReference type="FunFam" id="3.90.550.10:FF:000002">
    <property type="entry name" value="UTP--glucose-1-phosphate uridylyltransferase"/>
    <property type="match status" value="1"/>
</dbReference>
<evidence type="ECO:0000256" key="8">
    <source>
        <dbReference type="ARBA" id="ARBA00047432"/>
    </source>
</evidence>
<comment type="similarity">
    <text evidence="1 9">Belongs to the UDPGP type 1 family.</text>
</comment>
<dbReference type="EMBL" id="JANEYF010004625">
    <property type="protein sequence ID" value="KAJ8930532.1"/>
    <property type="molecule type" value="Genomic_DNA"/>
</dbReference>
<feature type="binding site" evidence="11">
    <location>
        <position position="217"/>
    </location>
    <ligand>
        <name>UTP</name>
        <dbReference type="ChEBI" id="CHEBI:46398"/>
    </ligand>
</feature>
<evidence type="ECO:0000256" key="9">
    <source>
        <dbReference type="PIRNR" id="PIRNR000806"/>
    </source>
</evidence>
<name>A0AAV8WWA1_9CUCU</name>
<keyword evidence="5 9" id="KW-0808">Transferase</keyword>
<organism evidence="12 13">
    <name type="scientific">Rhamnusium bicolor</name>
    <dbReference type="NCBI Taxonomy" id="1586634"/>
    <lineage>
        <taxon>Eukaryota</taxon>
        <taxon>Metazoa</taxon>
        <taxon>Ecdysozoa</taxon>
        <taxon>Arthropoda</taxon>
        <taxon>Hexapoda</taxon>
        <taxon>Insecta</taxon>
        <taxon>Pterygota</taxon>
        <taxon>Neoptera</taxon>
        <taxon>Endopterygota</taxon>
        <taxon>Coleoptera</taxon>
        <taxon>Polyphaga</taxon>
        <taxon>Cucujiformia</taxon>
        <taxon>Chrysomeloidea</taxon>
        <taxon>Cerambycidae</taxon>
        <taxon>Lepturinae</taxon>
        <taxon>Rhagiini</taxon>
        <taxon>Rhamnusium</taxon>
    </lineage>
</organism>
<feature type="binding site" evidence="10">
    <location>
        <position position="218"/>
    </location>
    <ligand>
        <name>substrate</name>
    </ligand>
</feature>
<evidence type="ECO:0000313" key="12">
    <source>
        <dbReference type="EMBL" id="KAJ8930532.1"/>
    </source>
</evidence>
<dbReference type="FunFam" id="2.160.10.10:FF:000001">
    <property type="entry name" value="UTP--glucose-1-phosphate uridylyltransferase"/>
    <property type="match status" value="1"/>
</dbReference>
<comment type="subunit">
    <text evidence="2">Homooctamer.</text>
</comment>
<comment type="function">
    <text evidence="7">UTP--glucose-1-phosphate uridylyltransferase catalyzing the conversion of glucose-1-phosphate into UDP-glucose, a crucial precursor for the production of glycogen.</text>
</comment>
<dbReference type="PIRSF" id="PIRSF000806">
    <property type="entry name" value="UDPGP"/>
    <property type="match status" value="1"/>
</dbReference>
<dbReference type="PANTHER" id="PTHR43511">
    <property type="match status" value="1"/>
</dbReference>
<sequence>MQIKGRLASRMSVSRQFIEATKRDALNLLHRELDKLLDTCDPHNEELIRKEYEGFIKLFRRFLDETGPSVDWNQIEKLPEDAVREYATLETPTADVIHLMLQKLVVVKLNGGLGTSMGCLGPKSVITVRNNLTFLDLTVQQIEHLNKTYKVNVPLVLMNSFNTDEDTEKIIRKYKNLQVEIHTFNQSCYPRINRDSLLPVAKTANVTDYMEAWYPPGHGDFYESFRNSGLLNQFIKSGREYCFISNIDNLGATVDLNILNLLLNPKEKVQHEFVMEVTDKTRADVKLVFNIPYANISLQGGTLIQYEGKLRLLEIAQVPKEHVDDFKSVKTFKFFNTNNLWAKLDAIERVFHKDELKMEIIINNKTLENGLNVIQLETAVGAAMKTFEGGIGINVPRSRFLPVKKTSDLFLVMSNLYSLKNGSLIMSPQRMFPTTPLVKLGDNHFAKVKEFLGRFANIPDIIELDHLTVSGDVTFGRGVSLKGTVIIIANHGDRIDIPACALLENKIVSGNMRILDH</sequence>
<dbReference type="Gene3D" id="3.90.550.10">
    <property type="entry name" value="Spore Coat Polysaccharide Biosynthesis Protein SpsA, Chain A"/>
    <property type="match status" value="1"/>
</dbReference>
<evidence type="ECO:0000256" key="10">
    <source>
        <dbReference type="PIRSR" id="PIRSR000806-1"/>
    </source>
</evidence>
<evidence type="ECO:0000256" key="3">
    <source>
        <dbReference type="ARBA" id="ARBA00012415"/>
    </source>
</evidence>
<protein>
    <recommendedName>
        <fullName evidence="4 9">UTP--glucose-1-phosphate uridylyltransferase</fullName>
        <ecNumber evidence="3 9">2.7.7.9</ecNumber>
    </recommendedName>
</protein>
<proteinExistence type="inferred from homology"/>
<evidence type="ECO:0000256" key="6">
    <source>
        <dbReference type="ARBA" id="ARBA00022695"/>
    </source>
</evidence>
<dbReference type="SUPFAM" id="SSF53448">
    <property type="entry name" value="Nucleotide-diphospho-sugar transferases"/>
    <property type="match status" value="1"/>
</dbReference>
<evidence type="ECO:0000256" key="2">
    <source>
        <dbReference type="ARBA" id="ARBA00011823"/>
    </source>
</evidence>
<feature type="binding site" evidence="11">
    <location>
        <position position="186"/>
    </location>
    <ligand>
        <name>UTP</name>
        <dbReference type="ChEBI" id="CHEBI:46398"/>
    </ligand>
</feature>
<feature type="binding site" evidence="11">
    <location>
        <position position="404"/>
    </location>
    <ligand>
        <name>UTP</name>
        <dbReference type="ChEBI" id="CHEBI:46398"/>
    </ligand>
</feature>
<dbReference type="InterPro" id="IPR016267">
    <property type="entry name" value="UDPGP_trans"/>
</dbReference>
<reference evidence="12" key="1">
    <citation type="journal article" date="2023" name="Insect Mol. Biol.">
        <title>Genome sequencing provides insights into the evolution of gene families encoding plant cell wall-degrading enzymes in longhorned beetles.</title>
        <authorList>
            <person name="Shin N.R."/>
            <person name="Okamura Y."/>
            <person name="Kirsch R."/>
            <person name="Pauchet Y."/>
        </authorList>
    </citation>
    <scope>NUCLEOTIDE SEQUENCE</scope>
    <source>
        <strain evidence="12">RBIC_L_NR</strain>
    </source>
</reference>
<evidence type="ECO:0000256" key="11">
    <source>
        <dbReference type="PIRSR" id="PIRSR000806-2"/>
    </source>
</evidence>
<accession>A0AAV8WWA1</accession>
<dbReference type="EC" id="2.7.7.9" evidence="3 9"/>
<dbReference type="InterPro" id="IPR029044">
    <property type="entry name" value="Nucleotide-diphossugar_trans"/>
</dbReference>
<evidence type="ECO:0000256" key="5">
    <source>
        <dbReference type="ARBA" id="ARBA00022679"/>
    </source>
</evidence>
<dbReference type="GO" id="GO:0003983">
    <property type="term" value="F:UTP:glucose-1-phosphate uridylyltransferase activity"/>
    <property type="evidence" value="ECO:0007669"/>
    <property type="project" value="UniProtKB-EC"/>
</dbReference>
<evidence type="ECO:0000256" key="4">
    <source>
        <dbReference type="ARBA" id="ARBA00019048"/>
    </source>
</evidence>